<dbReference type="PANTHER" id="PTHR22734">
    <property type="entry name" value="U3 SMALL NUCLEOLAR RIBONUCLEOPROTEIN PROTEIN IMP4"/>
    <property type="match status" value="1"/>
</dbReference>
<evidence type="ECO:0000313" key="4">
    <source>
        <dbReference type="Proteomes" id="UP000033140"/>
    </source>
</evidence>
<reference evidence="3 4" key="2">
    <citation type="journal article" date="2014" name="J. Gen. Appl. Microbiol.">
        <title>The early diverging ascomycetous budding yeast Saitoella complicata has three histone deacetylases belonging to the Clr6, Hos2, and Rpd3 lineages.</title>
        <authorList>
            <person name="Nishida H."/>
            <person name="Matsumoto T."/>
            <person name="Kondo S."/>
            <person name="Hamamoto M."/>
            <person name="Yoshikawa H."/>
        </authorList>
    </citation>
    <scope>NUCLEOTIDE SEQUENCE [LARGE SCALE GENOMIC DNA]</scope>
    <source>
        <strain evidence="3 4">NRRL Y-17804</strain>
    </source>
</reference>
<proteinExistence type="predicted"/>
<protein>
    <recommendedName>
        <fullName evidence="2">Brix domain-containing protein</fullName>
    </recommendedName>
</protein>
<dbReference type="SMART" id="SM00879">
    <property type="entry name" value="Brix"/>
    <property type="match status" value="1"/>
</dbReference>
<dbReference type="OMA" id="AWIISNK"/>
<dbReference type="GO" id="GO:0005730">
    <property type="term" value="C:nucleolus"/>
    <property type="evidence" value="ECO:0007669"/>
    <property type="project" value="TreeGrafter"/>
</dbReference>
<dbReference type="PANTHER" id="PTHR22734:SF3">
    <property type="entry name" value="RIBOSOME PRODUCTION FACTOR 1"/>
    <property type="match status" value="1"/>
</dbReference>
<feature type="domain" description="Brix" evidence="2">
    <location>
        <begin position="99"/>
        <end position="282"/>
    </location>
</feature>
<dbReference type="STRING" id="698492.A0A0E9NPQ4"/>
<keyword evidence="4" id="KW-1185">Reference proteome</keyword>
<dbReference type="InterPro" id="IPR007109">
    <property type="entry name" value="Brix"/>
</dbReference>
<dbReference type="GO" id="GO:0030687">
    <property type="term" value="C:preribosome, large subunit precursor"/>
    <property type="evidence" value="ECO:0007669"/>
    <property type="project" value="TreeGrafter"/>
</dbReference>
<comment type="caution">
    <text evidence="3">The sequence shown here is derived from an EMBL/GenBank/DDBJ whole genome shotgun (WGS) entry which is preliminary data.</text>
</comment>
<reference evidence="3 4" key="3">
    <citation type="journal article" date="2015" name="Genome Announc.">
        <title>Draft Genome Sequence of the Archiascomycetous Yeast Saitoella complicata.</title>
        <authorList>
            <person name="Yamauchi K."/>
            <person name="Kondo S."/>
            <person name="Hamamoto M."/>
            <person name="Takahashi Y."/>
            <person name="Ogura Y."/>
            <person name="Hayashi T."/>
            <person name="Nishida H."/>
        </authorList>
    </citation>
    <scope>NUCLEOTIDE SEQUENCE [LARGE SCALE GENOMIC DNA]</scope>
    <source>
        <strain evidence="3 4">NRRL Y-17804</strain>
    </source>
</reference>
<reference evidence="3 4" key="1">
    <citation type="journal article" date="2011" name="J. Gen. Appl. Microbiol.">
        <title>Draft genome sequencing of the enigmatic yeast Saitoella complicata.</title>
        <authorList>
            <person name="Nishida H."/>
            <person name="Hamamoto M."/>
            <person name="Sugiyama J."/>
        </authorList>
    </citation>
    <scope>NUCLEOTIDE SEQUENCE [LARGE SCALE GENOMIC DNA]</scope>
    <source>
        <strain evidence="3 4">NRRL Y-17804</strain>
    </source>
</reference>
<feature type="region of interest" description="Disordered" evidence="1">
    <location>
        <begin position="29"/>
        <end position="52"/>
    </location>
</feature>
<dbReference type="GO" id="GO:0000470">
    <property type="term" value="P:maturation of LSU-rRNA"/>
    <property type="evidence" value="ECO:0007669"/>
    <property type="project" value="TreeGrafter"/>
</dbReference>
<evidence type="ECO:0000259" key="2">
    <source>
        <dbReference type="PROSITE" id="PS50833"/>
    </source>
</evidence>
<dbReference type="InterPro" id="IPR044281">
    <property type="entry name" value="IMP4/RPF1"/>
</dbReference>
<dbReference type="Gene3D" id="3.40.50.10480">
    <property type="entry name" value="Probable brix-domain ribosomal biogenesis protein"/>
    <property type="match status" value="1"/>
</dbReference>
<dbReference type="Proteomes" id="UP000033140">
    <property type="component" value="Unassembled WGS sequence"/>
</dbReference>
<evidence type="ECO:0000256" key="1">
    <source>
        <dbReference type="SAM" id="MobiDB-lite"/>
    </source>
</evidence>
<gene>
    <name evidence="3" type="ORF">G7K_5487-t1</name>
</gene>
<dbReference type="GO" id="GO:0000460">
    <property type="term" value="P:maturation of 5.8S rRNA"/>
    <property type="evidence" value="ECO:0007669"/>
    <property type="project" value="TreeGrafter"/>
</dbReference>
<sequence length="313" mass="36542">MPPHSSSVHNKIAREKLYKDEKRLKAKTKLERRKEFERDERDDPEKRAKRLAENVPLTIESKRVFDETLMQKGDEEDEELLADAENDPFAEYFANKIPPKMLITTSKNPTVATYDFAGELIDVFPNAEYVKRGNKFELDQICKFASNRGYTDLLLVNEDQKKPNAVTLVHLPAGPTMHFTVSSIVLTRKIHNHGRATSHSPELILNNFSTSLGRTLGRHLQSLFPPVPQLEGRQVVTVHNQRDFLFFRRHRYVFRDVEKVRLQELGPRFTLKLRRVTRGVPGRRTRIEEVEEGKEVEWEWRADADVDRRKFVL</sequence>
<organism evidence="3 4">
    <name type="scientific">Saitoella complicata (strain BCRC 22490 / CBS 7301 / JCM 7358 / NBRC 10748 / NRRL Y-17804)</name>
    <dbReference type="NCBI Taxonomy" id="698492"/>
    <lineage>
        <taxon>Eukaryota</taxon>
        <taxon>Fungi</taxon>
        <taxon>Dikarya</taxon>
        <taxon>Ascomycota</taxon>
        <taxon>Taphrinomycotina</taxon>
        <taxon>Taphrinomycotina incertae sedis</taxon>
        <taxon>Saitoella</taxon>
    </lineage>
</organism>
<dbReference type="EMBL" id="BACD03000045">
    <property type="protein sequence ID" value="GAO51385.1"/>
    <property type="molecule type" value="Genomic_DNA"/>
</dbReference>
<dbReference type="AlphaFoldDB" id="A0A0E9NPQ4"/>
<dbReference type="SUPFAM" id="SSF52954">
    <property type="entry name" value="Class II aaRS ABD-related"/>
    <property type="match status" value="1"/>
</dbReference>
<accession>A0A0E9NPQ4</accession>
<name>A0A0E9NPQ4_SAICN</name>
<evidence type="ECO:0000313" key="3">
    <source>
        <dbReference type="EMBL" id="GAO51385.1"/>
    </source>
</evidence>
<dbReference type="FunFam" id="3.40.50.10480:FF:000002">
    <property type="entry name" value="Ribosome production factor 1"/>
    <property type="match status" value="1"/>
</dbReference>
<dbReference type="GO" id="GO:0042134">
    <property type="term" value="F:rRNA primary transcript binding"/>
    <property type="evidence" value="ECO:0007669"/>
    <property type="project" value="InterPro"/>
</dbReference>
<dbReference type="Pfam" id="PF04427">
    <property type="entry name" value="Brix"/>
    <property type="match status" value="1"/>
</dbReference>
<dbReference type="PROSITE" id="PS50833">
    <property type="entry name" value="BRIX"/>
    <property type="match status" value="1"/>
</dbReference>